<feature type="region of interest" description="Disordered" evidence="1">
    <location>
        <begin position="23"/>
        <end position="77"/>
    </location>
</feature>
<protein>
    <submittedName>
        <fullName evidence="4">Uncharacterized protein</fullName>
    </submittedName>
</protein>
<dbReference type="Proteomes" id="UP000000226">
    <property type="component" value="Chromosome 5"/>
</dbReference>
<reference evidence="5" key="1">
    <citation type="journal article" date="2014" name="Nat. Genet.">
        <title>A reference genome for common bean and genome-wide analysis of dual domestications.</title>
        <authorList>
            <person name="Schmutz J."/>
            <person name="McClean P.E."/>
            <person name="Mamidi S."/>
            <person name="Wu G.A."/>
            <person name="Cannon S.B."/>
            <person name="Grimwood J."/>
            <person name="Jenkins J."/>
            <person name="Shu S."/>
            <person name="Song Q."/>
            <person name="Chavarro C."/>
            <person name="Torres-Torres M."/>
            <person name="Geffroy V."/>
            <person name="Moghaddam S.M."/>
            <person name="Gao D."/>
            <person name="Abernathy B."/>
            <person name="Barry K."/>
            <person name="Blair M."/>
            <person name="Brick M.A."/>
            <person name="Chovatia M."/>
            <person name="Gepts P."/>
            <person name="Goodstein D.M."/>
            <person name="Gonzales M."/>
            <person name="Hellsten U."/>
            <person name="Hyten D.L."/>
            <person name="Jia G."/>
            <person name="Kelly J.D."/>
            <person name="Kudrna D."/>
            <person name="Lee R."/>
            <person name="Richard M.M."/>
            <person name="Miklas P.N."/>
            <person name="Osorno J.M."/>
            <person name="Rodrigues J."/>
            <person name="Thareau V."/>
            <person name="Urrea C.A."/>
            <person name="Wang M."/>
            <person name="Yu Y."/>
            <person name="Zhang M."/>
            <person name="Wing R.A."/>
            <person name="Cregan P.B."/>
            <person name="Rokhsar D.S."/>
            <person name="Jackson S.A."/>
        </authorList>
    </citation>
    <scope>NUCLEOTIDE SEQUENCE [LARGE SCALE GENOMIC DNA]</scope>
    <source>
        <strain evidence="5">cv. G19833</strain>
    </source>
</reference>
<evidence type="ECO:0000256" key="2">
    <source>
        <dbReference type="SAM" id="Phobius"/>
    </source>
</evidence>
<feature type="chain" id="PRO_5004755175" evidence="3">
    <location>
        <begin position="24"/>
        <end position="126"/>
    </location>
</feature>
<dbReference type="PANTHER" id="PTHR36721:SF8">
    <property type="entry name" value="EARLY NODULIN-20-LIKE"/>
    <property type="match status" value="1"/>
</dbReference>
<feature type="compositionally biased region" description="Pro residues" evidence="1">
    <location>
        <begin position="40"/>
        <end position="54"/>
    </location>
</feature>
<keyword evidence="2" id="KW-0812">Transmembrane</keyword>
<sequence length="126" mass="13369">MANAKLFPLSLFFLSLSLHLALSDTPSPSPSPSPSVHAPNPAPASSPLGSPSPSPGSSQAESSNADEDDRAENSSRGGLNWFKKAGLVVGVIVAVSVIIMAGMVYKMRKQNMRRSQYAYAVRREIL</sequence>
<dbReference type="OMA" id="RRSQYAY"/>
<keyword evidence="3" id="KW-0732">Signal</keyword>
<keyword evidence="2" id="KW-1133">Transmembrane helix</keyword>
<gene>
    <name evidence="4" type="ORF">PHAVU_005G135700g</name>
</gene>
<dbReference type="PANTHER" id="PTHR36721">
    <property type="entry name" value="PROLINE-RICH FAMILY PROTEIN"/>
    <property type="match status" value="1"/>
</dbReference>
<dbReference type="AlphaFoldDB" id="V7BYR9"/>
<dbReference type="EMBL" id="CM002292">
    <property type="protein sequence ID" value="ESW22203.1"/>
    <property type="molecule type" value="Genomic_DNA"/>
</dbReference>
<keyword evidence="5" id="KW-1185">Reference proteome</keyword>
<evidence type="ECO:0000313" key="5">
    <source>
        <dbReference type="Proteomes" id="UP000000226"/>
    </source>
</evidence>
<proteinExistence type="predicted"/>
<evidence type="ECO:0000256" key="1">
    <source>
        <dbReference type="SAM" id="MobiDB-lite"/>
    </source>
</evidence>
<keyword evidence="2" id="KW-0472">Membrane</keyword>
<dbReference type="Gramene" id="ESW22203">
    <property type="protein sequence ID" value="ESW22203"/>
    <property type="gene ID" value="PHAVU_005G135700g"/>
</dbReference>
<evidence type="ECO:0000313" key="4">
    <source>
        <dbReference type="EMBL" id="ESW22203.1"/>
    </source>
</evidence>
<feature type="signal peptide" evidence="3">
    <location>
        <begin position="1"/>
        <end position="23"/>
    </location>
</feature>
<evidence type="ECO:0000256" key="3">
    <source>
        <dbReference type="SAM" id="SignalP"/>
    </source>
</evidence>
<accession>V7BYR9</accession>
<name>V7BYR9_PHAVU</name>
<dbReference type="STRING" id="3885.V7BYR9"/>
<organism evidence="4 5">
    <name type="scientific">Phaseolus vulgaris</name>
    <name type="common">Kidney bean</name>
    <name type="synonym">French bean</name>
    <dbReference type="NCBI Taxonomy" id="3885"/>
    <lineage>
        <taxon>Eukaryota</taxon>
        <taxon>Viridiplantae</taxon>
        <taxon>Streptophyta</taxon>
        <taxon>Embryophyta</taxon>
        <taxon>Tracheophyta</taxon>
        <taxon>Spermatophyta</taxon>
        <taxon>Magnoliopsida</taxon>
        <taxon>eudicotyledons</taxon>
        <taxon>Gunneridae</taxon>
        <taxon>Pentapetalae</taxon>
        <taxon>rosids</taxon>
        <taxon>fabids</taxon>
        <taxon>Fabales</taxon>
        <taxon>Fabaceae</taxon>
        <taxon>Papilionoideae</taxon>
        <taxon>50 kb inversion clade</taxon>
        <taxon>NPAAA clade</taxon>
        <taxon>indigoferoid/millettioid clade</taxon>
        <taxon>Phaseoleae</taxon>
        <taxon>Phaseolus</taxon>
    </lineage>
</organism>
<feature type="transmembrane region" description="Helical" evidence="2">
    <location>
        <begin position="85"/>
        <end position="105"/>
    </location>
</feature>